<protein>
    <recommendedName>
        <fullName evidence="4">DUF2946 domain-containing protein</fullName>
    </recommendedName>
</protein>
<proteinExistence type="predicted"/>
<dbReference type="Proteomes" id="UP000319976">
    <property type="component" value="Chromosome"/>
</dbReference>
<keyword evidence="3" id="KW-1185">Reference proteome</keyword>
<gene>
    <name evidence="2" type="ORF">V22_24490</name>
</gene>
<accession>A0A517T9Z6</accession>
<evidence type="ECO:0000313" key="3">
    <source>
        <dbReference type="Proteomes" id="UP000319976"/>
    </source>
</evidence>
<evidence type="ECO:0000313" key="2">
    <source>
        <dbReference type="EMBL" id="QDT65202.1"/>
    </source>
</evidence>
<reference evidence="2 3" key="1">
    <citation type="submission" date="2019-02" db="EMBL/GenBank/DDBJ databases">
        <title>Deep-cultivation of Planctomycetes and their phenomic and genomic characterization uncovers novel biology.</title>
        <authorList>
            <person name="Wiegand S."/>
            <person name="Jogler M."/>
            <person name="Boedeker C."/>
            <person name="Pinto D."/>
            <person name="Vollmers J."/>
            <person name="Rivas-Marin E."/>
            <person name="Kohn T."/>
            <person name="Peeters S.H."/>
            <person name="Heuer A."/>
            <person name="Rast P."/>
            <person name="Oberbeckmann S."/>
            <person name="Bunk B."/>
            <person name="Jeske O."/>
            <person name="Meyerdierks A."/>
            <person name="Storesund J.E."/>
            <person name="Kallscheuer N."/>
            <person name="Luecker S."/>
            <person name="Lage O.M."/>
            <person name="Pohl T."/>
            <person name="Merkel B.J."/>
            <person name="Hornburger P."/>
            <person name="Mueller R.-W."/>
            <person name="Bruemmer F."/>
            <person name="Labrenz M."/>
            <person name="Spormann A.M."/>
            <person name="Op den Camp H."/>
            <person name="Overmann J."/>
            <person name="Amann R."/>
            <person name="Jetten M.S.M."/>
            <person name="Mascher T."/>
            <person name="Medema M.H."/>
            <person name="Devos D.P."/>
            <person name="Kaster A.-K."/>
            <person name="Ovreas L."/>
            <person name="Rohde M."/>
            <person name="Galperin M.Y."/>
            <person name="Jogler C."/>
        </authorList>
    </citation>
    <scope>NUCLEOTIDE SEQUENCE [LARGE SCALE GENOMIC DNA]</scope>
    <source>
        <strain evidence="2 3">V22</strain>
    </source>
</reference>
<dbReference type="AlphaFoldDB" id="A0A517T9Z6"/>
<organism evidence="2 3">
    <name type="scientific">Calycomorphotria hydatis</name>
    <dbReference type="NCBI Taxonomy" id="2528027"/>
    <lineage>
        <taxon>Bacteria</taxon>
        <taxon>Pseudomonadati</taxon>
        <taxon>Planctomycetota</taxon>
        <taxon>Planctomycetia</taxon>
        <taxon>Planctomycetales</taxon>
        <taxon>Planctomycetaceae</taxon>
        <taxon>Calycomorphotria</taxon>
    </lineage>
</organism>
<sequence>MLPDMSWAFRVTSVSLLLPVHIFMVCCGKTLHLHAACDACHHSHTSANKDDSSHEYAHRDSHGCTHSHCHHEQAPTENTKGEPQKHLPHGHDSGDCPICYQLALLGVESSIPIATFIQPFCDLVGDWFPQFNVCQIAQAHVPRGPPNYGLRSL</sequence>
<dbReference type="EMBL" id="CP036316">
    <property type="protein sequence ID" value="QDT65202.1"/>
    <property type="molecule type" value="Genomic_DNA"/>
</dbReference>
<name>A0A517T9Z6_9PLAN</name>
<feature type="compositionally biased region" description="Basic and acidic residues" evidence="1">
    <location>
        <begin position="70"/>
        <end position="90"/>
    </location>
</feature>
<feature type="region of interest" description="Disordered" evidence="1">
    <location>
        <begin position="64"/>
        <end position="90"/>
    </location>
</feature>
<evidence type="ECO:0008006" key="4">
    <source>
        <dbReference type="Google" id="ProtNLM"/>
    </source>
</evidence>
<evidence type="ECO:0000256" key="1">
    <source>
        <dbReference type="SAM" id="MobiDB-lite"/>
    </source>
</evidence>
<dbReference type="KEGG" id="chya:V22_24490"/>